<reference evidence="2" key="1">
    <citation type="journal article" date="2019" name="Int. J. Syst. Evol. Microbiol.">
        <title>The Global Catalogue of Microorganisms (GCM) 10K type strain sequencing project: providing services to taxonomists for standard genome sequencing and annotation.</title>
        <authorList>
            <consortium name="The Broad Institute Genomics Platform"/>
            <consortium name="The Broad Institute Genome Sequencing Center for Infectious Disease"/>
            <person name="Wu L."/>
            <person name="Ma J."/>
        </authorList>
    </citation>
    <scope>NUCLEOTIDE SEQUENCE [LARGE SCALE GENOMIC DNA]</scope>
    <source>
        <strain evidence="2">CCUG 58938</strain>
    </source>
</reference>
<comment type="caution">
    <text evidence="1">The sequence shown here is derived from an EMBL/GenBank/DDBJ whole genome shotgun (WGS) entry which is preliminary data.</text>
</comment>
<dbReference type="RefSeq" id="WP_377573042.1">
    <property type="nucleotide sequence ID" value="NZ_JBHTKA010000001.1"/>
</dbReference>
<gene>
    <name evidence="1" type="ORF">ACFQ21_00055</name>
</gene>
<protein>
    <submittedName>
        <fullName evidence="1">Uncharacterized protein</fullName>
    </submittedName>
</protein>
<keyword evidence="2" id="KW-1185">Reference proteome</keyword>
<accession>A0ABW3JV60</accession>
<evidence type="ECO:0000313" key="1">
    <source>
        <dbReference type="EMBL" id="MFD0997669.1"/>
    </source>
</evidence>
<dbReference type="Proteomes" id="UP001597112">
    <property type="component" value="Unassembled WGS sequence"/>
</dbReference>
<sequence length="156" mass="17643">MALTSYSLDFLKLVKILMGTIHRKTKRVAWLTASMKNLSDTHDRFLAYADQKSYEIKFNGQTIILEQLLIEKFGNGIYITNNLLELNGAFVGEGADTAFFVGEGDDNSQFIDETYSVDAKSFIVNVPSSITFVTSEMQAYINKYKMYGTTYEIVII</sequence>
<dbReference type="EMBL" id="JBHTKA010000001">
    <property type="protein sequence ID" value="MFD0997669.1"/>
    <property type="molecule type" value="Genomic_DNA"/>
</dbReference>
<name>A0ABW3JV60_9BACT</name>
<organism evidence="1 2">
    <name type="scientific">Ohtaekwangia kribbensis</name>
    <dbReference type="NCBI Taxonomy" id="688913"/>
    <lineage>
        <taxon>Bacteria</taxon>
        <taxon>Pseudomonadati</taxon>
        <taxon>Bacteroidota</taxon>
        <taxon>Cytophagia</taxon>
        <taxon>Cytophagales</taxon>
        <taxon>Fulvivirgaceae</taxon>
        <taxon>Ohtaekwangia</taxon>
    </lineage>
</organism>
<evidence type="ECO:0000313" key="2">
    <source>
        <dbReference type="Proteomes" id="UP001597112"/>
    </source>
</evidence>
<proteinExistence type="predicted"/>